<dbReference type="OrthoDB" id="9759709at2"/>
<evidence type="ECO:0000256" key="6">
    <source>
        <dbReference type="ARBA" id="ARBA00023295"/>
    </source>
</evidence>
<dbReference type="GO" id="GO:0005985">
    <property type="term" value="P:sucrose metabolic process"/>
    <property type="evidence" value="ECO:0007669"/>
    <property type="project" value="UniProtKB-UniPathway"/>
</dbReference>
<evidence type="ECO:0000313" key="12">
    <source>
        <dbReference type="EMBL" id="PCS04196.1"/>
    </source>
</evidence>
<evidence type="ECO:0000313" key="15">
    <source>
        <dbReference type="Proteomes" id="UP000218979"/>
    </source>
</evidence>
<evidence type="ECO:0000256" key="9">
    <source>
        <dbReference type="RuleBase" id="RU365015"/>
    </source>
</evidence>
<dbReference type="Proteomes" id="UP000185655">
    <property type="component" value="Unassembled WGS sequence"/>
</dbReference>
<dbReference type="InterPro" id="IPR006232">
    <property type="entry name" value="Suc6P_hydrolase"/>
</dbReference>
<evidence type="ECO:0000256" key="1">
    <source>
        <dbReference type="ARBA" id="ARBA00004914"/>
    </source>
</evidence>
<dbReference type="GO" id="GO:0005737">
    <property type="term" value="C:cytoplasm"/>
    <property type="evidence" value="ECO:0007669"/>
    <property type="project" value="UniProtKB-SubCell"/>
</dbReference>
<comment type="function">
    <text evidence="9">Enables the bacterium to metabolize sucrose as a sole carbon source.</text>
</comment>
<evidence type="ECO:0000256" key="3">
    <source>
        <dbReference type="ARBA" id="ARBA00012758"/>
    </source>
</evidence>
<keyword evidence="5 8" id="KW-0378">Hydrolase</keyword>
<feature type="domain" description="Glycosyl hydrolase family 32 N-terminal" evidence="10">
    <location>
        <begin position="34"/>
        <end position="331"/>
    </location>
</feature>
<dbReference type="GO" id="GO:0004564">
    <property type="term" value="F:beta-fructofuranosidase activity"/>
    <property type="evidence" value="ECO:0007669"/>
    <property type="project" value="UniProtKB-EC"/>
</dbReference>
<evidence type="ECO:0000256" key="4">
    <source>
        <dbReference type="ARBA" id="ARBA00019623"/>
    </source>
</evidence>
<sequence>MEISTEQKKLTQANAYIAKNSVAVVKSPSRLHYHFMPPIGWMNDPNGLVYFNHEYHLFYQYDPYGVEWGPMHWGHAKSKDAVHWEYLPVALVPSEDYEFSEIERGHGCFSGSAVVRDKQLILMYTGNVDGRHPKQTQNIAISSDGLHFEKCHENPVIASFPEEGTEDFRDPKVWEENGQYYAVIGTKKEGLGKAALYRSQNLVNWNYLGICAQSNGEQGDMWECPDLFKVDDQDILLVSPMYGLKNSSPLAISGIFDSETGKFVQDAYDFIDYGHDFYAPQTLIDDQNRRIMIGWMNIWFAEMPEKKDGWVGAMTVSRKLSYQNNQLYQYPVKEIEELRYDGVSTSEIMISNQNDFSTQLHEAADIEIEIDLEKSKAEVFSIYLKASETVDEYIELLVDLTKGKLTCIREKSGAGEKTGSTAPFNHELAKLKLRILVDTNSIELFINDGQQVMTNRVYPLGEDNLFKIISEQALYLSQLNYWKMKTIWKGK</sequence>
<evidence type="ECO:0000259" key="10">
    <source>
        <dbReference type="Pfam" id="PF00251"/>
    </source>
</evidence>
<dbReference type="InterPro" id="IPR051214">
    <property type="entry name" value="GH32_Enzymes"/>
</dbReference>
<dbReference type="PANTHER" id="PTHR43101">
    <property type="entry name" value="BETA-FRUCTOSIDASE"/>
    <property type="match status" value="1"/>
</dbReference>
<dbReference type="PANTHER" id="PTHR43101:SF1">
    <property type="entry name" value="BETA-FRUCTOSIDASE"/>
    <property type="match status" value="1"/>
</dbReference>
<dbReference type="RefSeq" id="WP_031365618.1">
    <property type="nucleotide sequence ID" value="NZ_FPKS01000001.1"/>
</dbReference>
<dbReference type="Pfam" id="PF00251">
    <property type="entry name" value="Glyco_hydro_32N"/>
    <property type="match status" value="1"/>
</dbReference>
<dbReference type="Gene3D" id="2.115.10.20">
    <property type="entry name" value="Glycosyl hydrolase domain, family 43"/>
    <property type="match status" value="1"/>
</dbReference>
<keyword evidence="15" id="KW-1185">Reference proteome</keyword>
<evidence type="ECO:0000313" key="13">
    <source>
        <dbReference type="EMBL" id="SFZ70386.1"/>
    </source>
</evidence>
<comment type="similarity">
    <text evidence="2 8">Belongs to the glycosyl hydrolase 32 family.</text>
</comment>
<dbReference type="STRING" id="1122154.SAMN02746068_00200"/>
<comment type="pathway">
    <text evidence="1 9">Glycan biosynthesis; sucrose metabolism.</text>
</comment>
<evidence type="ECO:0000256" key="7">
    <source>
        <dbReference type="ARBA" id="ARBA00033367"/>
    </source>
</evidence>
<evidence type="ECO:0000256" key="2">
    <source>
        <dbReference type="ARBA" id="ARBA00009902"/>
    </source>
</evidence>
<reference evidence="13 14" key="2">
    <citation type="submission" date="2016-11" db="EMBL/GenBank/DDBJ databases">
        <authorList>
            <person name="Jaros S."/>
            <person name="Januszkiewicz K."/>
            <person name="Wedrychowicz H."/>
        </authorList>
    </citation>
    <scope>NUCLEOTIDE SEQUENCE [LARGE SCALE GENOMIC DNA]</scope>
    <source>
        <strain evidence="13 14">DSM 22330</strain>
    </source>
</reference>
<dbReference type="NCBIfam" id="TIGR01322">
    <property type="entry name" value="scrB_fam"/>
    <property type="match status" value="1"/>
</dbReference>
<dbReference type="Gene3D" id="2.60.120.560">
    <property type="entry name" value="Exo-inulinase, domain 1"/>
    <property type="match status" value="1"/>
</dbReference>
<evidence type="ECO:0000313" key="14">
    <source>
        <dbReference type="Proteomes" id="UP000185655"/>
    </source>
</evidence>
<dbReference type="InterPro" id="IPR013148">
    <property type="entry name" value="Glyco_hydro_32_N"/>
</dbReference>
<name>A0A1K2H562_9LACT</name>
<keyword evidence="9" id="KW-0963">Cytoplasm</keyword>
<dbReference type="InterPro" id="IPR013320">
    <property type="entry name" value="ConA-like_dom_sf"/>
</dbReference>
<dbReference type="EMBL" id="JXJT01000004">
    <property type="protein sequence ID" value="PCS04196.1"/>
    <property type="molecule type" value="Genomic_DNA"/>
</dbReference>
<dbReference type="InterPro" id="IPR018053">
    <property type="entry name" value="Glyco_hydro_32_AS"/>
</dbReference>
<dbReference type="Proteomes" id="UP000218979">
    <property type="component" value="Unassembled WGS sequence"/>
</dbReference>
<keyword evidence="6 8" id="KW-0326">Glycosidase</keyword>
<evidence type="ECO:0000256" key="5">
    <source>
        <dbReference type="ARBA" id="ARBA00022801"/>
    </source>
</evidence>
<gene>
    <name evidence="12" type="ORF">RR45_GL001500</name>
    <name evidence="13" type="ORF">SAMN02746068_00200</name>
</gene>
<dbReference type="EMBL" id="FPKS01000001">
    <property type="protein sequence ID" value="SFZ70386.1"/>
    <property type="molecule type" value="Genomic_DNA"/>
</dbReference>
<dbReference type="CDD" id="cd08996">
    <property type="entry name" value="GH32_FFase"/>
    <property type="match status" value="1"/>
</dbReference>
<accession>A0A1K2H562</accession>
<feature type="domain" description="Glycosyl hydrolase family 32 C-terminal" evidence="11">
    <location>
        <begin position="334"/>
        <end position="482"/>
    </location>
</feature>
<keyword evidence="9" id="KW-0119">Carbohydrate metabolism</keyword>
<proteinExistence type="inferred from homology"/>
<protein>
    <recommendedName>
        <fullName evidence="4 8">Sucrose-6-phosphate hydrolase</fullName>
        <ecNumber evidence="3 8">3.2.1.26</ecNumber>
    </recommendedName>
    <alternativeName>
        <fullName evidence="7 9">Invertase</fullName>
    </alternativeName>
</protein>
<dbReference type="PROSITE" id="PS00609">
    <property type="entry name" value="GLYCOSYL_HYDROL_F32"/>
    <property type="match status" value="1"/>
</dbReference>
<dbReference type="EC" id="3.2.1.26" evidence="3 8"/>
<dbReference type="AlphaFoldDB" id="A0A1K2H562"/>
<comment type="catalytic activity">
    <reaction evidence="8">
        <text>Hydrolysis of terminal non-reducing beta-D-fructofuranoside residues in beta-D-fructofuranosides.</text>
        <dbReference type="EC" id="3.2.1.26"/>
    </reaction>
</comment>
<dbReference type="UniPathway" id="UPA00238"/>
<evidence type="ECO:0000256" key="8">
    <source>
        <dbReference type="RuleBase" id="RU362110"/>
    </source>
</evidence>
<evidence type="ECO:0000259" key="11">
    <source>
        <dbReference type="Pfam" id="PF08244"/>
    </source>
</evidence>
<dbReference type="SMART" id="SM00640">
    <property type="entry name" value="Glyco_32"/>
    <property type="match status" value="1"/>
</dbReference>
<dbReference type="Pfam" id="PF08244">
    <property type="entry name" value="Glyco_hydro_32C"/>
    <property type="match status" value="1"/>
</dbReference>
<comment type="subcellular location">
    <subcellularLocation>
        <location evidence="9">Cytoplasm</location>
    </subcellularLocation>
</comment>
<dbReference type="SUPFAM" id="SSF49899">
    <property type="entry name" value="Concanavalin A-like lectins/glucanases"/>
    <property type="match status" value="1"/>
</dbReference>
<organism evidence="13 14">
    <name type="scientific">Pseudolactococcus chungangensis CAU 28 = DSM 22330</name>
    <dbReference type="NCBI Taxonomy" id="1122154"/>
    <lineage>
        <taxon>Bacteria</taxon>
        <taxon>Bacillati</taxon>
        <taxon>Bacillota</taxon>
        <taxon>Bacilli</taxon>
        <taxon>Lactobacillales</taxon>
        <taxon>Streptococcaceae</taxon>
        <taxon>Pseudolactococcus</taxon>
    </lineage>
</organism>
<dbReference type="InterPro" id="IPR013189">
    <property type="entry name" value="Glyco_hydro_32_C"/>
</dbReference>
<reference evidence="12 15" key="1">
    <citation type="submission" date="2014-12" db="EMBL/GenBank/DDBJ databases">
        <title>Draft genome sequences of 10 type strains of Lactococcus.</title>
        <authorList>
            <person name="Sun Z."/>
            <person name="Zhong Z."/>
            <person name="Liu W."/>
            <person name="Zhang W."/>
            <person name="Zhang H."/>
        </authorList>
    </citation>
    <scope>NUCLEOTIDE SEQUENCE [LARGE SCALE GENOMIC DNA]</scope>
    <source>
        <strain evidence="12 15">DSM 22330</strain>
    </source>
</reference>
<dbReference type="SUPFAM" id="SSF75005">
    <property type="entry name" value="Arabinanase/levansucrase/invertase"/>
    <property type="match status" value="1"/>
</dbReference>
<dbReference type="InterPro" id="IPR023296">
    <property type="entry name" value="Glyco_hydro_beta-prop_sf"/>
</dbReference>
<dbReference type="InterPro" id="IPR001362">
    <property type="entry name" value="Glyco_hydro_32"/>
</dbReference>